<dbReference type="Proteomes" id="UP000023758">
    <property type="component" value="Unassembled WGS sequence"/>
</dbReference>
<proteinExistence type="predicted"/>
<sequence length="142" mass="16057">MPERRFPTKTKVIEIASCIVLCIYKRGDTEDSAACLGGRSHSLELRHRKCAGHFKKHTKLQARSHFEFRAVPAFKVSSYAIHLGASPVCVYQCFVTSLNLDLAGCSLYRVSQRVQLTFALPLSFSALLTPQKLKTKREEEKR</sequence>
<gene>
    <name evidence="1" type="ORF">H103_03909</name>
</gene>
<evidence type="ECO:0000313" key="1">
    <source>
        <dbReference type="EMBL" id="EZF53228.1"/>
    </source>
</evidence>
<name>A0A022W578_TRIRU</name>
<organism evidence="1">
    <name type="scientific">Trichophyton rubrum CBS 288.86</name>
    <dbReference type="NCBI Taxonomy" id="1215330"/>
    <lineage>
        <taxon>Eukaryota</taxon>
        <taxon>Fungi</taxon>
        <taxon>Dikarya</taxon>
        <taxon>Ascomycota</taxon>
        <taxon>Pezizomycotina</taxon>
        <taxon>Eurotiomycetes</taxon>
        <taxon>Eurotiomycetidae</taxon>
        <taxon>Onygenales</taxon>
        <taxon>Arthrodermataceae</taxon>
        <taxon>Trichophyton</taxon>
    </lineage>
</organism>
<dbReference type="AlphaFoldDB" id="A0A022W578"/>
<dbReference type="HOGENOM" id="CLU_1817187_0_0_1"/>
<protein>
    <submittedName>
        <fullName evidence="1">Uncharacterized protein</fullName>
    </submittedName>
</protein>
<reference evidence="1" key="1">
    <citation type="submission" date="2014-02" db="EMBL/GenBank/DDBJ databases">
        <title>The Genome Sequence of Trichophyton rubrum (morphotype fischeri) CBS 288.86.</title>
        <authorList>
            <consortium name="The Broad Institute Genomics Platform"/>
            <person name="Cuomo C.A."/>
            <person name="White T.C."/>
            <person name="Graser Y."/>
            <person name="Martinez-Rossi N."/>
            <person name="Heitman J."/>
            <person name="Young S.K."/>
            <person name="Zeng Q."/>
            <person name="Gargeya S."/>
            <person name="Abouelleil A."/>
            <person name="Alvarado L."/>
            <person name="Chapman S.B."/>
            <person name="Gainer-Dewar J."/>
            <person name="Goldberg J."/>
            <person name="Griggs A."/>
            <person name="Gujja S."/>
            <person name="Hansen M."/>
            <person name="Howarth C."/>
            <person name="Imamovic A."/>
            <person name="Larimer J."/>
            <person name="Martinez D."/>
            <person name="Murphy C."/>
            <person name="Pearson M.D."/>
            <person name="Persinoti G."/>
            <person name="Poon T."/>
            <person name="Priest M."/>
            <person name="Roberts A.D."/>
            <person name="Saif S."/>
            <person name="Shea T.D."/>
            <person name="Sykes S.N."/>
            <person name="Wortman J."/>
            <person name="Nusbaum C."/>
            <person name="Birren B."/>
        </authorList>
    </citation>
    <scope>NUCLEOTIDE SEQUENCE [LARGE SCALE GENOMIC DNA]</scope>
    <source>
        <strain evidence="1">CBS 288.86</strain>
    </source>
</reference>
<accession>A0A022W578</accession>
<dbReference type="EMBL" id="KK207830">
    <property type="protein sequence ID" value="EZF53228.1"/>
    <property type="molecule type" value="Genomic_DNA"/>
</dbReference>